<dbReference type="Pfam" id="PF07143">
    <property type="entry name" value="CrtC"/>
    <property type="match status" value="1"/>
</dbReference>
<dbReference type="InterPro" id="IPR023374">
    <property type="entry name" value="AttH-like_dom_sf"/>
</dbReference>
<organism evidence="3 4">
    <name type="scientific">Thioalkalivibrio nitratireducens (strain DSM 14787 / UNIQEM 213 / ALEN2)</name>
    <dbReference type="NCBI Taxonomy" id="1255043"/>
    <lineage>
        <taxon>Bacteria</taxon>
        <taxon>Pseudomonadati</taxon>
        <taxon>Pseudomonadota</taxon>
        <taxon>Gammaproteobacteria</taxon>
        <taxon>Chromatiales</taxon>
        <taxon>Ectothiorhodospiraceae</taxon>
        <taxon>Thioalkalivibrio</taxon>
    </lineage>
</organism>
<dbReference type="Gene3D" id="2.40.370.10">
    <property type="entry name" value="AttH-like domain"/>
    <property type="match status" value="1"/>
</dbReference>
<dbReference type="Proteomes" id="UP000010809">
    <property type="component" value="Chromosome"/>
</dbReference>
<evidence type="ECO:0000259" key="2">
    <source>
        <dbReference type="Pfam" id="PF07143"/>
    </source>
</evidence>
<evidence type="ECO:0000313" key="4">
    <source>
        <dbReference type="Proteomes" id="UP000010809"/>
    </source>
</evidence>
<dbReference type="InterPro" id="IPR010791">
    <property type="entry name" value="AttH_dom"/>
</dbReference>
<dbReference type="AlphaFoldDB" id="L0DWU5"/>
<dbReference type="PANTHER" id="PTHR38591:SF1">
    <property type="entry name" value="BLL1000 PROTEIN"/>
    <property type="match status" value="1"/>
</dbReference>
<dbReference type="KEGG" id="tni:TVNIR_2431"/>
<dbReference type="PANTHER" id="PTHR38591">
    <property type="entry name" value="HYDROLASE"/>
    <property type="match status" value="1"/>
</dbReference>
<dbReference type="STRING" id="1255043.TVNIR_2431"/>
<name>L0DWU5_THIND</name>
<dbReference type="SUPFAM" id="SSF159245">
    <property type="entry name" value="AttH-like"/>
    <property type="match status" value="1"/>
</dbReference>
<evidence type="ECO:0000313" key="3">
    <source>
        <dbReference type="EMBL" id="AGA34074.1"/>
    </source>
</evidence>
<dbReference type="EMBL" id="CP003989">
    <property type="protein sequence ID" value="AGA34074.1"/>
    <property type="molecule type" value="Genomic_DNA"/>
</dbReference>
<evidence type="ECO:0000256" key="1">
    <source>
        <dbReference type="SAM" id="MobiDB-lite"/>
    </source>
</evidence>
<feature type="region of interest" description="Disordered" evidence="1">
    <location>
        <begin position="1"/>
        <end position="21"/>
    </location>
</feature>
<dbReference type="eggNOG" id="COG5621">
    <property type="taxonomic scope" value="Bacteria"/>
</dbReference>
<reference evidence="3" key="1">
    <citation type="submission" date="2015-12" db="EMBL/GenBank/DDBJ databases">
        <authorList>
            <person name="Tikhonova T.V."/>
            <person name="Pavlov A.R."/>
            <person name="Beletsky A.V."/>
            <person name="Mardanov A.V."/>
            <person name="Sorokin D.Y."/>
            <person name="Ravin N.V."/>
            <person name="Popov V.O."/>
        </authorList>
    </citation>
    <scope>NUCLEOTIDE SEQUENCE</scope>
    <source>
        <strain evidence="3">DSM 14787</strain>
    </source>
</reference>
<dbReference type="HOGENOM" id="CLU_847133_0_0_6"/>
<protein>
    <submittedName>
        <fullName evidence="3">AttH component of AttEFGH ABC transport system</fullName>
    </submittedName>
</protein>
<gene>
    <name evidence="3" type="ordered locus">TVNIR_2431</name>
</gene>
<feature type="domain" description="AttH" evidence="2">
    <location>
        <begin position="32"/>
        <end position="199"/>
    </location>
</feature>
<sequence>MSEAADRFPDPPAKWTHRFPEDHGDHPEQFGEYWFFAGRLNGIADNSLGFRLAFYRLALAPDPPARESAWAAHQMYWASLVLEEPSASWAHADERVGRGALGLAGSDELRVWVEDWAAEHDLDCRCFRLRANAGGTQLQLTLWPPPHDAVPIAGIPGLGTDQPGSHGYWWSGWQAEGYIKRDADQHAVEGQALVEHFWGRRLPLAQGQLTLNRLWLELADGSALRCLQLRRRGAGGIPLGQCLWLSSGNEPALLPREALAPTGPSLYDHPLRWTLESPAAALALQAEAAQPRPPPDLLLPGWSGLLQTDGTSGGQPVQGWGWLELGGY</sequence>
<keyword evidence="4" id="KW-1185">Reference proteome</keyword>
<accession>L0DWU5</accession>
<proteinExistence type="predicted"/>
<dbReference type="PATRIC" id="fig|1255043.3.peg.2453"/>